<evidence type="ECO:0000256" key="5">
    <source>
        <dbReference type="ARBA" id="ARBA00022725"/>
    </source>
</evidence>
<keyword evidence="9 10" id="KW-0807">Transducer</keyword>
<evidence type="ECO:0000256" key="1">
    <source>
        <dbReference type="ARBA" id="ARBA00004651"/>
    </source>
</evidence>
<evidence type="ECO:0000313" key="11">
    <source>
        <dbReference type="EMBL" id="PNF24013.1"/>
    </source>
</evidence>
<keyword evidence="12" id="KW-1185">Reference proteome</keyword>
<keyword evidence="7 10" id="KW-0472">Membrane</keyword>
<evidence type="ECO:0000313" key="12">
    <source>
        <dbReference type="Proteomes" id="UP000235965"/>
    </source>
</evidence>
<evidence type="ECO:0000256" key="4">
    <source>
        <dbReference type="ARBA" id="ARBA00022692"/>
    </source>
</evidence>
<evidence type="ECO:0000256" key="2">
    <source>
        <dbReference type="ARBA" id="ARBA00022475"/>
    </source>
</evidence>
<keyword evidence="5 10" id="KW-0552">Olfaction</keyword>
<sequence>MSKKETQACEVTENRFRTILMFLRMAGVPINMKKVSIPNTIYNVLIAINCYAMYLAFYMDIIIHNDDLKNFMKTFRVVNASSILYWFHLNLSWRLRDFERLLRLTESFTWEDQPTRDPHTGHRTFAGWIPHIQKVLKYAYAFTTLIHLVQSGVRIYASHDLIFSATYPFDTVSSPGYELVIVMQIFASNFYMGIVFGSQLLYATLVMVACSQLQKLRTNLLGIKQELVPTGADFGSDGGEEPVSSSEGGFCRMQTQLNECVRHHQAILQYVITFTVHAERVRDAAWGCDWVGTPVPFQRCLAFIIATANKEFTLTAGKFVPVTNSTMMNVHASYGRHNERPVLWSVPDAACYTLLFFLLRCRGKRKYVSANRCLATDLRALSFSLHIPRVQKSCHSKFWYLEEFTEMNNLTKELHVAKMSTNETDGASLQVGDRNYPTSETVAVREATGV</sequence>
<dbReference type="OrthoDB" id="8196465at2759"/>
<comment type="caution">
    <text evidence="11">The sequence shown here is derived from an EMBL/GenBank/DDBJ whole genome shotgun (WGS) entry which is preliminary data.</text>
</comment>
<keyword evidence="3 10" id="KW-0716">Sensory transduction</keyword>
<dbReference type="GO" id="GO:0005549">
    <property type="term" value="F:odorant binding"/>
    <property type="evidence" value="ECO:0007669"/>
    <property type="project" value="InterPro"/>
</dbReference>
<accession>A0A2J7Q606</accession>
<keyword evidence="4 10" id="KW-0812">Transmembrane</keyword>
<evidence type="ECO:0000256" key="7">
    <source>
        <dbReference type="ARBA" id="ARBA00023136"/>
    </source>
</evidence>
<dbReference type="Proteomes" id="UP000235965">
    <property type="component" value="Unassembled WGS sequence"/>
</dbReference>
<keyword evidence="6 10" id="KW-1133">Transmembrane helix</keyword>
<comment type="similarity">
    <text evidence="10">Belongs to the insect chemoreceptor superfamily. Heteromeric odorant receptor channel (TC 1.A.69) family.</text>
</comment>
<evidence type="ECO:0000256" key="10">
    <source>
        <dbReference type="RuleBase" id="RU351113"/>
    </source>
</evidence>
<dbReference type="GO" id="GO:0005886">
    <property type="term" value="C:plasma membrane"/>
    <property type="evidence" value="ECO:0007669"/>
    <property type="project" value="UniProtKB-SubCell"/>
</dbReference>
<dbReference type="InParanoid" id="A0A2J7Q606"/>
<organism evidence="11 12">
    <name type="scientific">Cryptotermes secundus</name>
    <dbReference type="NCBI Taxonomy" id="105785"/>
    <lineage>
        <taxon>Eukaryota</taxon>
        <taxon>Metazoa</taxon>
        <taxon>Ecdysozoa</taxon>
        <taxon>Arthropoda</taxon>
        <taxon>Hexapoda</taxon>
        <taxon>Insecta</taxon>
        <taxon>Pterygota</taxon>
        <taxon>Neoptera</taxon>
        <taxon>Polyneoptera</taxon>
        <taxon>Dictyoptera</taxon>
        <taxon>Blattodea</taxon>
        <taxon>Blattoidea</taxon>
        <taxon>Termitoidae</taxon>
        <taxon>Kalotermitidae</taxon>
        <taxon>Cryptotermitinae</taxon>
        <taxon>Cryptotermes</taxon>
    </lineage>
</organism>
<gene>
    <name evidence="11" type="ORF">B7P43_G08633</name>
</gene>
<keyword evidence="8 10" id="KW-0675">Receptor</keyword>
<dbReference type="STRING" id="105785.A0A2J7Q606"/>
<evidence type="ECO:0000256" key="8">
    <source>
        <dbReference type="ARBA" id="ARBA00023170"/>
    </source>
</evidence>
<dbReference type="GO" id="GO:0004984">
    <property type="term" value="F:olfactory receptor activity"/>
    <property type="evidence" value="ECO:0007669"/>
    <property type="project" value="InterPro"/>
</dbReference>
<feature type="transmembrane region" description="Helical" evidence="10">
    <location>
        <begin position="41"/>
        <end position="63"/>
    </location>
</feature>
<dbReference type="PANTHER" id="PTHR21137">
    <property type="entry name" value="ODORANT RECEPTOR"/>
    <property type="match status" value="1"/>
</dbReference>
<evidence type="ECO:0000256" key="6">
    <source>
        <dbReference type="ARBA" id="ARBA00022989"/>
    </source>
</evidence>
<name>A0A2J7Q606_9NEOP</name>
<evidence type="ECO:0000256" key="9">
    <source>
        <dbReference type="ARBA" id="ARBA00023224"/>
    </source>
</evidence>
<dbReference type="EMBL" id="NEVH01017542">
    <property type="protein sequence ID" value="PNF24013.1"/>
    <property type="molecule type" value="Genomic_DNA"/>
</dbReference>
<dbReference type="PANTHER" id="PTHR21137:SF35">
    <property type="entry name" value="ODORANT RECEPTOR 19A-RELATED"/>
    <property type="match status" value="1"/>
</dbReference>
<evidence type="ECO:0000256" key="3">
    <source>
        <dbReference type="ARBA" id="ARBA00022606"/>
    </source>
</evidence>
<dbReference type="InterPro" id="IPR004117">
    <property type="entry name" value="7tm6_olfct_rcpt"/>
</dbReference>
<keyword evidence="2" id="KW-1003">Cell membrane</keyword>
<dbReference type="AlphaFoldDB" id="A0A2J7Q606"/>
<comment type="caution">
    <text evidence="10">Lacks conserved residue(s) required for the propagation of feature annotation.</text>
</comment>
<dbReference type="Pfam" id="PF02949">
    <property type="entry name" value="7tm_6"/>
    <property type="match status" value="1"/>
</dbReference>
<comment type="subcellular location">
    <subcellularLocation>
        <location evidence="1 10">Cell membrane</location>
        <topology evidence="1 10">Multi-pass membrane protein</topology>
    </subcellularLocation>
</comment>
<protein>
    <recommendedName>
        <fullName evidence="10">Odorant receptor</fullName>
    </recommendedName>
</protein>
<reference evidence="11" key="1">
    <citation type="submission" date="2017-12" db="EMBL/GenBank/DDBJ databases">
        <title>Hemimetabolous genomes reveal molecular basis of termite eusociality.</title>
        <authorList>
            <person name="Harrison M.C."/>
            <person name="Jongepier E."/>
            <person name="Robertson H.M."/>
            <person name="Arning N."/>
            <person name="Bitard-Feildel T."/>
            <person name="Chao H."/>
            <person name="Childers C.P."/>
            <person name="Dinh H."/>
            <person name="Doddapaneni H."/>
            <person name="Dugan S."/>
            <person name="Gowin J."/>
            <person name="Greiner C."/>
            <person name="Han Y."/>
            <person name="Hu H."/>
            <person name="Hughes D.S.T."/>
            <person name="Huylmans A.-K."/>
            <person name="Kemena C."/>
            <person name="Kremer L.P.M."/>
            <person name="Lee S.L."/>
            <person name="Lopez-Ezquerra A."/>
            <person name="Mallet L."/>
            <person name="Monroy-Kuhn J.M."/>
            <person name="Moser A."/>
            <person name="Murali S.C."/>
            <person name="Muzny D.M."/>
            <person name="Otani S."/>
            <person name="Piulachs M.-D."/>
            <person name="Poelchau M."/>
            <person name="Qu J."/>
            <person name="Schaub F."/>
            <person name="Wada-Katsumata A."/>
            <person name="Worley K.C."/>
            <person name="Xie Q."/>
            <person name="Ylla G."/>
            <person name="Poulsen M."/>
            <person name="Gibbs R.A."/>
            <person name="Schal C."/>
            <person name="Richards S."/>
            <person name="Belles X."/>
            <person name="Korb J."/>
            <person name="Bornberg-Bauer E."/>
        </authorList>
    </citation>
    <scope>NUCLEOTIDE SEQUENCE [LARGE SCALE GENOMIC DNA]</scope>
    <source>
        <tissue evidence="11">Whole body</tissue>
    </source>
</reference>
<dbReference type="GO" id="GO:0007165">
    <property type="term" value="P:signal transduction"/>
    <property type="evidence" value="ECO:0007669"/>
    <property type="project" value="UniProtKB-KW"/>
</dbReference>
<proteinExistence type="inferred from homology"/>